<feature type="compositionally biased region" description="Basic and acidic residues" evidence="1">
    <location>
        <begin position="88"/>
        <end position="114"/>
    </location>
</feature>
<feature type="compositionally biased region" description="Basic and acidic residues" evidence="1">
    <location>
        <begin position="323"/>
        <end position="334"/>
    </location>
</feature>
<feature type="compositionally biased region" description="Low complexity" evidence="1">
    <location>
        <begin position="116"/>
        <end position="126"/>
    </location>
</feature>
<comment type="caution">
    <text evidence="2">The sequence shown here is derived from an EMBL/GenBank/DDBJ whole genome shotgun (WGS) entry which is preliminary data.</text>
</comment>
<feature type="compositionally biased region" description="Basic residues" evidence="1">
    <location>
        <begin position="393"/>
        <end position="404"/>
    </location>
</feature>
<keyword evidence="3" id="KW-1185">Reference proteome</keyword>
<evidence type="ECO:0000313" key="3">
    <source>
        <dbReference type="Proteomes" id="UP000265618"/>
    </source>
</evidence>
<accession>A0A9K3CXI6</accession>
<dbReference type="Proteomes" id="UP000265618">
    <property type="component" value="Unassembled WGS sequence"/>
</dbReference>
<evidence type="ECO:0000256" key="1">
    <source>
        <dbReference type="SAM" id="MobiDB-lite"/>
    </source>
</evidence>
<feature type="compositionally biased region" description="Polar residues" evidence="1">
    <location>
        <begin position="40"/>
        <end position="49"/>
    </location>
</feature>
<feature type="compositionally biased region" description="Low complexity" evidence="1">
    <location>
        <begin position="371"/>
        <end position="383"/>
    </location>
</feature>
<dbReference type="AlphaFoldDB" id="A0A9K3CXI6"/>
<feature type="compositionally biased region" description="Polar residues" evidence="1">
    <location>
        <begin position="340"/>
        <end position="361"/>
    </location>
</feature>
<sequence length="430" mass="46300">MSTSVAHRSGRCIVSEGPATILGQSGHPQTPESRIPSFLSPRSSSQRVNPQPLARSGSKTPLRPRPPHPTPPTRTHGETELPRGTPRSARDPRERQYVSSDRVRPSQSLRDRPRSSSRNPRVPRQVRNTRRIQEEDALVGIFNVAMGGSTPRGSGDDDRSKHISRRRHSSAMDQWSERVRRHKPTPGCKYNPESGERYLRSIPGHGCASSVQSRDDRSSYLGRSNASIPTFPTPGPGVYKLPDLFAPESNSPSDRVGTPLSQVAGASSRRGSRINATPRTLGSPFSTPGSHRGGAPSPPSGSPASPGFSTSRSGFASPSASGRMRDGEGERGVRVDAQQRWPTTSQATMRTPTAVQPNSGVPLQKATARRPLPSLNPTSPPSTKYCPSDVTTSRRKHDGKRHSSAARGGSGAISYAHSSPRDVSGWLLSQ</sequence>
<organism evidence="2 3">
    <name type="scientific">Kipferlia bialata</name>
    <dbReference type="NCBI Taxonomy" id="797122"/>
    <lineage>
        <taxon>Eukaryota</taxon>
        <taxon>Metamonada</taxon>
        <taxon>Carpediemonas-like organisms</taxon>
        <taxon>Kipferlia</taxon>
    </lineage>
</organism>
<dbReference type="EMBL" id="BDIP01001294">
    <property type="protein sequence ID" value="GIQ84070.1"/>
    <property type="molecule type" value="Genomic_DNA"/>
</dbReference>
<feature type="region of interest" description="Disordered" evidence="1">
    <location>
        <begin position="1"/>
        <end position="430"/>
    </location>
</feature>
<feature type="compositionally biased region" description="Polar residues" evidence="1">
    <location>
        <begin position="248"/>
        <end position="265"/>
    </location>
</feature>
<name>A0A9K3CXI6_9EUKA</name>
<gene>
    <name evidence="2" type="ORF">KIPB_005501</name>
</gene>
<reference evidence="2 3" key="1">
    <citation type="journal article" date="2018" name="PLoS ONE">
        <title>The draft genome of Kipferlia bialata reveals reductive genome evolution in fornicate parasites.</title>
        <authorList>
            <person name="Tanifuji G."/>
            <person name="Takabayashi S."/>
            <person name="Kume K."/>
            <person name="Takagi M."/>
            <person name="Nakayama T."/>
            <person name="Kamikawa R."/>
            <person name="Inagaki Y."/>
            <person name="Hashimoto T."/>
        </authorList>
    </citation>
    <scope>NUCLEOTIDE SEQUENCE [LARGE SCALE GENOMIC DNA]</scope>
    <source>
        <strain evidence="2">NY0173</strain>
    </source>
</reference>
<feature type="compositionally biased region" description="Polar residues" evidence="1">
    <location>
        <begin position="22"/>
        <end position="32"/>
    </location>
</feature>
<feature type="compositionally biased region" description="Polar residues" evidence="1">
    <location>
        <begin position="221"/>
        <end position="230"/>
    </location>
</feature>
<feature type="compositionally biased region" description="Polar residues" evidence="1">
    <location>
        <begin position="310"/>
        <end position="320"/>
    </location>
</feature>
<evidence type="ECO:0000313" key="2">
    <source>
        <dbReference type="EMBL" id="GIQ84070.1"/>
    </source>
</evidence>
<protein>
    <submittedName>
        <fullName evidence="2">Uncharacterized protein</fullName>
    </submittedName>
</protein>
<feature type="compositionally biased region" description="Pro residues" evidence="1">
    <location>
        <begin position="63"/>
        <end position="72"/>
    </location>
</feature>
<feature type="compositionally biased region" description="Polar residues" evidence="1">
    <location>
        <begin position="274"/>
        <end position="287"/>
    </location>
</feature>
<proteinExistence type="predicted"/>